<evidence type="ECO:0000313" key="8">
    <source>
        <dbReference type="Proteomes" id="UP001165065"/>
    </source>
</evidence>
<feature type="transmembrane region" description="Helical" evidence="5">
    <location>
        <begin position="80"/>
        <end position="102"/>
    </location>
</feature>
<feature type="transmembrane region" description="Helical" evidence="5">
    <location>
        <begin position="213"/>
        <end position="234"/>
    </location>
</feature>
<feature type="transmembrane region" description="Helical" evidence="5">
    <location>
        <begin position="109"/>
        <end position="129"/>
    </location>
</feature>
<dbReference type="Gene3D" id="1.20.1250.20">
    <property type="entry name" value="MFS general substrate transporter like domains"/>
    <property type="match status" value="2"/>
</dbReference>
<dbReference type="AlphaFoldDB" id="A0A9W7L815"/>
<feature type="transmembrane region" description="Helical" evidence="5">
    <location>
        <begin position="183"/>
        <end position="207"/>
    </location>
</feature>
<dbReference type="PROSITE" id="PS50850">
    <property type="entry name" value="MFS"/>
    <property type="match status" value="1"/>
</dbReference>
<dbReference type="PANTHER" id="PTHR43184">
    <property type="entry name" value="MAJOR FACILITATOR SUPERFAMILY TRANSPORTER 16, ISOFORM B"/>
    <property type="match status" value="1"/>
</dbReference>
<evidence type="ECO:0000256" key="2">
    <source>
        <dbReference type="ARBA" id="ARBA00022692"/>
    </source>
</evidence>
<dbReference type="PANTHER" id="PTHR43184:SF12">
    <property type="entry name" value="SUGAR PHOSPHATE EXCHANGER 3"/>
    <property type="match status" value="1"/>
</dbReference>
<comment type="subcellular location">
    <subcellularLocation>
        <location evidence="1">Membrane</location>
        <topology evidence="1">Multi-pass membrane protein</topology>
    </subcellularLocation>
</comment>
<accession>A0A9W7L815</accession>
<evidence type="ECO:0000256" key="4">
    <source>
        <dbReference type="ARBA" id="ARBA00023136"/>
    </source>
</evidence>
<feature type="domain" description="Major facilitator superfamily (MFS) profile" evidence="6">
    <location>
        <begin position="1"/>
        <end position="504"/>
    </location>
</feature>
<keyword evidence="8" id="KW-1185">Reference proteome</keyword>
<dbReference type="EMBL" id="BRYA01001141">
    <property type="protein sequence ID" value="GMI39544.1"/>
    <property type="molecule type" value="Genomic_DNA"/>
</dbReference>
<dbReference type="Proteomes" id="UP001165065">
    <property type="component" value="Unassembled WGS sequence"/>
</dbReference>
<feature type="transmembrane region" description="Helical" evidence="5">
    <location>
        <begin position="416"/>
        <end position="434"/>
    </location>
</feature>
<protein>
    <recommendedName>
        <fullName evidence="6">Major facilitator superfamily (MFS) profile domain-containing protein</fullName>
    </recommendedName>
</protein>
<reference evidence="8" key="1">
    <citation type="journal article" date="2023" name="Commun. Biol.">
        <title>Genome analysis of Parmales, the sister group of diatoms, reveals the evolutionary specialization of diatoms from phago-mixotrophs to photoautotrophs.</title>
        <authorList>
            <person name="Ban H."/>
            <person name="Sato S."/>
            <person name="Yoshikawa S."/>
            <person name="Yamada K."/>
            <person name="Nakamura Y."/>
            <person name="Ichinomiya M."/>
            <person name="Sato N."/>
            <person name="Blanc-Mathieu R."/>
            <person name="Endo H."/>
            <person name="Kuwata A."/>
            <person name="Ogata H."/>
        </authorList>
    </citation>
    <scope>NUCLEOTIDE SEQUENCE [LARGE SCALE GENOMIC DNA]</scope>
</reference>
<dbReference type="OrthoDB" id="3639251at2759"/>
<keyword evidence="4 5" id="KW-0472">Membrane</keyword>
<feature type="transmembrane region" description="Helical" evidence="5">
    <location>
        <begin position="6"/>
        <end position="29"/>
    </location>
</feature>
<keyword evidence="2 5" id="KW-0812">Transmembrane</keyword>
<feature type="transmembrane region" description="Helical" evidence="5">
    <location>
        <begin position="149"/>
        <end position="171"/>
    </location>
</feature>
<evidence type="ECO:0000256" key="3">
    <source>
        <dbReference type="ARBA" id="ARBA00022989"/>
    </source>
</evidence>
<dbReference type="SUPFAM" id="SSF103473">
    <property type="entry name" value="MFS general substrate transporter"/>
    <property type="match status" value="1"/>
</dbReference>
<comment type="caution">
    <text evidence="7">The sequence shown here is derived from an EMBL/GenBank/DDBJ whole genome shotgun (WGS) entry which is preliminary data.</text>
</comment>
<gene>
    <name evidence="7" type="ORF">TrCOL_g11535</name>
</gene>
<evidence type="ECO:0000256" key="5">
    <source>
        <dbReference type="SAM" id="Phobius"/>
    </source>
</evidence>
<evidence type="ECO:0000259" key="6">
    <source>
        <dbReference type="PROSITE" id="PS50850"/>
    </source>
</evidence>
<feature type="transmembrane region" description="Helical" evidence="5">
    <location>
        <begin position="316"/>
        <end position="341"/>
    </location>
</feature>
<feature type="transmembrane region" description="Helical" evidence="5">
    <location>
        <begin position="387"/>
        <end position="404"/>
    </location>
</feature>
<evidence type="ECO:0000256" key="1">
    <source>
        <dbReference type="ARBA" id="ARBA00004141"/>
    </source>
</evidence>
<proteinExistence type="predicted"/>
<dbReference type="GO" id="GO:0005789">
    <property type="term" value="C:endoplasmic reticulum membrane"/>
    <property type="evidence" value="ECO:0007669"/>
    <property type="project" value="TreeGrafter"/>
</dbReference>
<evidence type="ECO:0000313" key="7">
    <source>
        <dbReference type="EMBL" id="GMI39544.1"/>
    </source>
</evidence>
<dbReference type="InterPro" id="IPR036259">
    <property type="entry name" value="MFS_trans_sf"/>
</dbReference>
<feature type="transmembrane region" description="Helical" evidence="5">
    <location>
        <begin position="41"/>
        <end position="60"/>
    </location>
</feature>
<dbReference type="InterPro" id="IPR011701">
    <property type="entry name" value="MFS"/>
</dbReference>
<organism evidence="7 8">
    <name type="scientific">Triparma columacea</name>
    <dbReference type="NCBI Taxonomy" id="722753"/>
    <lineage>
        <taxon>Eukaryota</taxon>
        <taxon>Sar</taxon>
        <taxon>Stramenopiles</taxon>
        <taxon>Ochrophyta</taxon>
        <taxon>Bolidophyceae</taxon>
        <taxon>Parmales</taxon>
        <taxon>Triparmaceae</taxon>
        <taxon>Triparma</taxon>
    </lineage>
</organism>
<feature type="transmembrane region" description="Helical" evidence="5">
    <location>
        <begin position="446"/>
        <end position="466"/>
    </location>
</feature>
<feature type="transmembrane region" description="Helical" evidence="5">
    <location>
        <begin position="353"/>
        <end position="375"/>
    </location>
</feature>
<keyword evidence="3 5" id="KW-1133">Transmembrane helix</keyword>
<dbReference type="Pfam" id="PF07690">
    <property type="entry name" value="MFS_1"/>
    <property type="match status" value="1"/>
</dbReference>
<dbReference type="GO" id="GO:0022857">
    <property type="term" value="F:transmembrane transporter activity"/>
    <property type="evidence" value="ECO:0007669"/>
    <property type="project" value="InterPro"/>
</dbReference>
<name>A0A9W7L815_9STRA</name>
<dbReference type="InterPro" id="IPR020846">
    <property type="entry name" value="MFS_dom"/>
</dbReference>
<sequence>MSVTSITSVIIGFSILGVILFDMFNGVSSSLHSMRYRLKRLTVWLPTGICYAFFYCTRYNVAAGNVESVRSDLNFSADYFATVVTAGFWTYAVSAPVTGIVSDKMGGRFGLLVASVGSGVCNILLGVAFERDGFLRSAGIVTDGNIYGIFVTLYSLNILFQGFGTAAVIKVNSGWYCPIERGVFSGIYNVLLTSGYYMALGGAPVIIQQIGWSSVFLLPGSGLLLCFLLMFATLKEAPGVDELHEGKGRGGKVAKPGGSSLNLAKAWEDEEEEKTKLLDSDALELGKSASASTPLLPSPPSPPSATVGSLLRSPTFLCYLVAIINLCWVRDGLITWIYSFLESSRGEPLSPDTTALIGGAVTLGGFVGGVLCGLASDNLFQGNRSNPILLFSFFQIIALSALYYTSAEGGAGDNLVAFLMLLTSVFMLGNYTLLSYTIPTDLPFEIVATAGGIMTAAGYVASGLAGMGMGKLIGRYGYFGWFLSLQAATCLGSVAIVVGSRFGREEGGGDIRASPKARKVLGIDKKASKRLDALSFILIGGDAQVHTIKETSQAVVQMSGIQDEFLRTRAGDTGFYLWDGNGTAAERMRWRLGAMSPGKGHQQFLAHRAKDPTSYFGRTRVKRGNSSGISPF</sequence>
<feature type="transmembrane region" description="Helical" evidence="5">
    <location>
        <begin position="478"/>
        <end position="498"/>
    </location>
</feature>